<dbReference type="RefSeq" id="WP_135999396.1">
    <property type="nucleotide sequence ID" value="NZ_CAJUNY010000132.1"/>
</dbReference>
<reference evidence="1 2" key="1">
    <citation type="submission" date="2019-04" db="EMBL/GenBank/DDBJ databases">
        <title>Microbes associate with the intestines of laboratory mice.</title>
        <authorList>
            <person name="Navarre W."/>
            <person name="Wong E."/>
            <person name="Huang K."/>
            <person name="Tropini C."/>
            <person name="Ng K."/>
            <person name="Yu B."/>
        </authorList>
    </citation>
    <scope>NUCLEOTIDE SEQUENCE [LARGE SCALE GENOMIC DNA]</scope>
    <source>
        <strain evidence="1 2">NM63_1-25</strain>
    </source>
</reference>
<gene>
    <name evidence="1" type="ORF">E5353_07175</name>
</gene>
<dbReference type="AlphaFoldDB" id="A0A4V3RK36"/>
<evidence type="ECO:0000313" key="2">
    <source>
        <dbReference type="Proteomes" id="UP000309566"/>
    </source>
</evidence>
<proteinExistence type="predicted"/>
<dbReference type="EMBL" id="SRYX01000020">
    <property type="protein sequence ID" value="TGY38270.1"/>
    <property type="molecule type" value="Genomic_DNA"/>
</dbReference>
<dbReference type="Proteomes" id="UP000309566">
    <property type="component" value="Unassembled WGS sequence"/>
</dbReference>
<organism evidence="1 2">
    <name type="scientific">Bacteroides caecimuris</name>
    <dbReference type="NCBI Taxonomy" id="1796613"/>
    <lineage>
        <taxon>Bacteria</taxon>
        <taxon>Pseudomonadati</taxon>
        <taxon>Bacteroidota</taxon>
        <taxon>Bacteroidia</taxon>
        <taxon>Bacteroidales</taxon>
        <taxon>Bacteroidaceae</taxon>
        <taxon>Bacteroides</taxon>
    </lineage>
</organism>
<name>A0A4V3RK36_9BACE</name>
<protein>
    <submittedName>
        <fullName evidence="1">Uncharacterized protein</fullName>
    </submittedName>
</protein>
<sequence length="99" mass="11202">MKTIKRSLVLDELDIRTNPDGTKRIFSIKFVTAKGKLIFVPQAFACGAGKMNNKQYRVRGIQPCDCSGNPESHVYPVRIDNIISYNAKRVVFIDNRGEQ</sequence>
<comment type="caution">
    <text evidence="1">The sequence shown here is derived from an EMBL/GenBank/DDBJ whole genome shotgun (WGS) entry which is preliminary data.</text>
</comment>
<evidence type="ECO:0000313" key="1">
    <source>
        <dbReference type="EMBL" id="TGY38270.1"/>
    </source>
</evidence>
<accession>A0A4V3RK36</accession>